<keyword evidence="2" id="KW-1185">Reference proteome</keyword>
<evidence type="ECO:0000313" key="1">
    <source>
        <dbReference type="EMBL" id="KAK7343243.1"/>
    </source>
</evidence>
<reference evidence="1 2" key="1">
    <citation type="submission" date="2024-01" db="EMBL/GenBank/DDBJ databases">
        <title>The genomes of 5 underutilized Papilionoideae crops provide insights into root nodulation and disease resistanc.</title>
        <authorList>
            <person name="Jiang F."/>
        </authorList>
    </citation>
    <scope>NUCLEOTIDE SEQUENCE [LARGE SCALE GENOMIC DNA]</scope>
    <source>
        <strain evidence="1">LVBAO_FW01</strain>
        <tissue evidence="1">Leaves</tissue>
    </source>
</reference>
<dbReference type="Proteomes" id="UP001367508">
    <property type="component" value="Unassembled WGS sequence"/>
</dbReference>
<organism evidence="1 2">
    <name type="scientific">Canavalia gladiata</name>
    <name type="common">Sword bean</name>
    <name type="synonym">Dolichos gladiatus</name>
    <dbReference type="NCBI Taxonomy" id="3824"/>
    <lineage>
        <taxon>Eukaryota</taxon>
        <taxon>Viridiplantae</taxon>
        <taxon>Streptophyta</taxon>
        <taxon>Embryophyta</taxon>
        <taxon>Tracheophyta</taxon>
        <taxon>Spermatophyta</taxon>
        <taxon>Magnoliopsida</taxon>
        <taxon>eudicotyledons</taxon>
        <taxon>Gunneridae</taxon>
        <taxon>Pentapetalae</taxon>
        <taxon>rosids</taxon>
        <taxon>fabids</taxon>
        <taxon>Fabales</taxon>
        <taxon>Fabaceae</taxon>
        <taxon>Papilionoideae</taxon>
        <taxon>50 kb inversion clade</taxon>
        <taxon>NPAAA clade</taxon>
        <taxon>indigoferoid/millettioid clade</taxon>
        <taxon>Phaseoleae</taxon>
        <taxon>Canavalia</taxon>
    </lineage>
</organism>
<accession>A0AAN9M014</accession>
<sequence length="78" mass="9379">MDFPFFECFKSSSLPNRQNFNVLIKTSGPRNCITVYPFYLISNMGQSLFWFTTPESTWFTHAHTIKFPVYNKREMYYN</sequence>
<gene>
    <name evidence="1" type="ORF">VNO77_11841</name>
</gene>
<dbReference type="EMBL" id="JAYMYQ010000003">
    <property type="protein sequence ID" value="KAK7343243.1"/>
    <property type="molecule type" value="Genomic_DNA"/>
</dbReference>
<name>A0AAN9M014_CANGL</name>
<comment type="caution">
    <text evidence="1">The sequence shown here is derived from an EMBL/GenBank/DDBJ whole genome shotgun (WGS) entry which is preliminary data.</text>
</comment>
<proteinExistence type="predicted"/>
<protein>
    <submittedName>
        <fullName evidence="1">Uncharacterized protein</fullName>
    </submittedName>
</protein>
<dbReference type="AlphaFoldDB" id="A0AAN9M014"/>
<evidence type="ECO:0000313" key="2">
    <source>
        <dbReference type="Proteomes" id="UP001367508"/>
    </source>
</evidence>